<evidence type="ECO:0000313" key="1">
    <source>
        <dbReference type="EMBL" id="MBD2608775.1"/>
    </source>
</evidence>
<name>A0ABR8GZ06_9CYAN</name>
<sequence length="210" mass="24427">MRLDQKVGDESINSNFIKCCKKADWDYAIAFNKKAVHLTLQASWQIGIDFFAKVIKEFFLSTWHKNIPLGVETNAVVNYIYILIENSCKRIYCDNYHKYSNSFSKLKARYCLDYQARFNIFDFGCVTKFIKSKFLPFKIHELPDSIVCKINIAVEKVSICTLNSIRENIFKKETFPINDVIKWLPGLSWRIYIFPSLSCLVSKAAVSLDE</sequence>
<dbReference type="EMBL" id="JACJTA010000108">
    <property type="protein sequence ID" value="MBD2608775.1"/>
    <property type="molecule type" value="Genomic_DNA"/>
</dbReference>
<gene>
    <name evidence="1" type="ORF">H6G81_30725</name>
</gene>
<comment type="caution">
    <text evidence="1">The sequence shown here is derived from an EMBL/GenBank/DDBJ whole genome shotgun (WGS) entry which is preliminary data.</text>
</comment>
<reference evidence="1 2" key="1">
    <citation type="journal article" date="2020" name="ISME J.">
        <title>Comparative genomics reveals insights into cyanobacterial evolution and habitat adaptation.</title>
        <authorList>
            <person name="Chen M.Y."/>
            <person name="Teng W.K."/>
            <person name="Zhao L."/>
            <person name="Hu C.X."/>
            <person name="Zhou Y.K."/>
            <person name="Han B.P."/>
            <person name="Song L.R."/>
            <person name="Shu W.S."/>
        </authorList>
    </citation>
    <scope>NUCLEOTIDE SEQUENCE [LARGE SCALE GENOMIC DNA]</scope>
    <source>
        <strain evidence="1 2">FACHB-248</strain>
    </source>
</reference>
<proteinExistence type="predicted"/>
<dbReference type="Proteomes" id="UP000660380">
    <property type="component" value="Unassembled WGS sequence"/>
</dbReference>
<evidence type="ECO:0000313" key="2">
    <source>
        <dbReference type="Proteomes" id="UP000660380"/>
    </source>
</evidence>
<organism evidence="1 2">
    <name type="scientific">Scytonema hofmannii FACHB-248</name>
    <dbReference type="NCBI Taxonomy" id="1842502"/>
    <lineage>
        <taxon>Bacteria</taxon>
        <taxon>Bacillati</taxon>
        <taxon>Cyanobacteriota</taxon>
        <taxon>Cyanophyceae</taxon>
        <taxon>Nostocales</taxon>
        <taxon>Scytonemataceae</taxon>
        <taxon>Scytonema</taxon>
    </lineage>
</organism>
<keyword evidence="2" id="KW-1185">Reference proteome</keyword>
<protein>
    <submittedName>
        <fullName evidence="1">Uncharacterized protein</fullName>
    </submittedName>
</protein>
<accession>A0ABR8GZ06</accession>
<dbReference type="RefSeq" id="WP_206757770.1">
    <property type="nucleotide sequence ID" value="NZ_JACJTA010000108.1"/>
</dbReference>